<keyword evidence="14 17" id="KW-0676">Redox-active center</keyword>
<comment type="similarity">
    <text evidence="3 17">Belongs to the QueH family.</text>
</comment>
<keyword evidence="8 17" id="KW-0479">Metal-binding</keyword>
<keyword evidence="12 17" id="KW-0411">Iron-sulfur</keyword>
<evidence type="ECO:0000256" key="16">
    <source>
        <dbReference type="ARBA" id="ARBA00047415"/>
    </source>
</evidence>
<dbReference type="PANTHER" id="PTHR36701:SF1">
    <property type="entry name" value="EPOXYQUEUOSINE REDUCTASE QUEH"/>
    <property type="match status" value="1"/>
</dbReference>
<evidence type="ECO:0000256" key="4">
    <source>
        <dbReference type="ARBA" id="ARBA00012622"/>
    </source>
</evidence>
<comment type="pathway">
    <text evidence="2 17">tRNA modification; tRNA-queuosine biosynthesis.</text>
</comment>
<dbReference type="RefSeq" id="WP_184618534.1">
    <property type="nucleotide sequence ID" value="NZ_JACHEX010000001.1"/>
</dbReference>
<dbReference type="UniPathway" id="UPA00392"/>
<evidence type="ECO:0000313" key="18">
    <source>
        <dbReference type="EMBL" id="MBB6061769.1"/>
    </source>
</evidence>
<dbReference type="GO" id="GO:0008616">
    <property type="term" value="P:tRNA queuosine(34) biosynthetic process"/>
    <property type="evidence" value="ECO:0007669"/>
    <property type="project" value="UniProtKB-UniRule"/>
</dbReference>
<evidence type="ECO:0000256" key="3">
    <source>
        <dbReference type="ARBA" id="ARBA00008207"/>
    </source>
</evidence>
<protein>
    <recommendedName>
        <fullName evidence="5 17">Epoxyqueuosine reductase QueH</fullName>
        <ecNumber evidence="4 17">1.17.99.6</ecNumber>
    </recommendedName>
    <alternativeName>
        <fullName evidence="15 17">Queuosine biosynthesis protein QueH</fullName>
    </alternativeName>
</protein>
<evidence type="ECO:0000256" key="6">
    <source>
        <dbReference type="ARBA" id="ARBA00022485"/>
    </source>
</evidence>
<comment type="catalytic activity">
    <reaction evidence="16 17">
        <text>epoxyqueuosine(34) in tRNA + AH2 = queuosine(34) in tRNA + A + H2O</text>
        <dbReference type="Rhea" id="RHEA:32159"/>
        <dbReference type="Rhea" id="RHEA-COMP:18571"/>
        <dbReference type="Rhea" id="RHEA-COMP:18582"/>
        <dbReference type="ChEBI" id="CHEBI:13193"/>
        <dbReference type="ChEBI" id="CHEBI:15377"/>
        <dbReference type="ChEBI" id="CHEBI:17499"/>
        <dbReference type="ChEBI" id="CHEBI:194431"/>
        <dbReference type="ChEBI" id="CHEBI:194443"/>
        <dbReference type="EC" id="1.17.99.6"/>
    </reaction>
</comment>
<dbReference type="AlphaFoldDB" id="A0A841GQ94"/>
<dbReference type="EMBL" id="JACHEX010000001">
    <property type="protein sequence ID" value="MBB6061769.1"/>
    <property type="molecule type" value="Genomic_DNA"/>
</dbReference>
<organism evidence="18 19">
    <name type="scientific">Thermosipho japonicus</name>
    <dbReference type="NCBI Taxonomy" id="90323"/>
    <lineage>
        <taxon>Bacteria</taxon>
        <taxon>Thermotogati</taxon>
        <taxon>Thermotogota</taxon>
        <taxon>Thermotogae</taxon>
        <taxon>Thermotogales</taxon>
        <taxon>Fervidobacteriaceae</taxon>
        <taxon>Thermosipho</taxon>
    </lineage>
</organism>
<evidence type="ECO:0000256" key="10">
    <source>
        <dbReference type="ARBA" id="ARBA00023002"/>
    </source>
</evidence>
<feature type="binding site" evidence="17">
    <location>
        <position position="83"/>
    </location>
    <ligand>
        <name>[4Fe-4S] cluster</name>
        <dbReference type="ChEBI" id="CHEBI:49883"/>
    </ligand>
</feature>
<feature type="binding site" evidence="17">
    <location>
        <position position="86"/>
    </location>
    <ligand>
        <name>[4Fe-4S] cluster</name>
        <dbReference type="ChEBI" id="CHEBI:49883"/>
    </ligand>
</feature>
<dbReference type="PANTHER" id="PTHR36701">
    <property type="entry name" value="EPOXYQUEUOSINE REDUCTASE QUEH"/>
    <property type="match status" value="1"/>
</dbReference>
<keyword evidence="19" id="KW-1185">Reference proteome</keyword>
<comment type="caution">
    <text evidence="18">The sequence shown here is derived from an EMBL/GenBank/DDBJ whole genome shotgun (WGS) entry which is preliminary data.</text>
</comment>
<sequence>MLLHVCCAPDLVPAYFHMKEKIKYIYFYNPNIHPKSEYEKRFNEVLKLAKMWNLEIIESRYEPEVYFRYVKGLENLGINSPRCDKCIYLLLKNTAITAKINNFNSFATTLTSSPRKVLEKINKIGKIIEQEVKVKYIETYFRKGKEYQEALKFIKEQNIYRQTYCGCIFSKIELENKRKEKIEKSKRVLKEYGITDIPVLPEKLVITKENFEIFSKNFIEIIKAIQPKILYVDNFVKEKYNLKEGWNKFGNYNQKIQILKGNG</sequence>
<keyword evidence="7 17" id="KW-0819">tRNA processing</keyword>
<dbReference type="HAMAP" id="MF_02089">
    <property type="entry name" value="QueH"/>
    <property type="match status" value="1"/>
</dbReference>
<keyword evidence="11 17" id="KW-0408">Iron</keyword>
<evidence type="ECO:0000256" key="14">
    <source>
        <dbReference type="ARBA" id="ARBA00023284"/>
    </source>
</evidence>
<evidence type="ECO:0000256" key="9">
    <source>
        <dbReference type="ARBA" id="ARBA00022785"/>
    </source>
</evidence>
<evidence type="ECO:0000313" key="19">
    <source>
        <dbReference type="Proteomes" id="UP000555828"/>
    </source>
</evidence>
<feature type="binding site" evidence="17">
    <location>
        <position position="6"/>
    </location>
    <ligand>
        <name>[4Fe-4S] cluster</name>
        <dbReference type="ChEBI" id="CHEBI:49883"/>
    </ligand>
</feature>
<dbReference type="EC" id="1.17.99.6" evidence="4 17"/>
<evidence type="ECO:0000256" key="1">
    <source>
        <dbReference type="ARBA" id="ARBA00002268"/>
    </source>
</evidence>
<dbReference type="GO" id="GO:0051539">
    <property type="term" value="F:4 iron, 4 sulfur cluster binding"/>
    <property type="evidence" value="ECO:0007669"/>
    <property type="project" value="UniProtKB-UniRule"/>
</dbReference>
<evidence type="ECO:0000256" key="11">
    <source>
        <dbReference type="ARBA" id="ARBA00023004"/>
    </source>
</evidence>
<dbReference type="Proteomes" id="UP000555828">
    <property type="component" value="Unassembled WGS sequence"/>
</dbReference>
<feature type="disulfide bond" description="Redox-active" evidence="17">
    <location>
        <begin position="165"/>
        <end position="167"/>
    </location>
</feature>
<dbReference type="Pfam" id="PF02677">
    <property type="entry name" value="QueH"/>
    <property type="match status" value="1"/>
</dbReference>
<evidence type="ECO:0000256" key="15">
    <source>
        <dbReference type="ARBA" id="ARBA00031446"/>
    </source>
</evidence>
<feature type="binding site" evidence="17">
    <location>
        <position position="7"/>
    </location>
    <ligand>
        <name>[4Fe-4S] cluster</name>
        <dbReference type="ChEBI" id="CHEBI:49883"/>
    </ligand>
</feature>
<evidence type="ECO:0000256" key="7">
    <source>
        <dbReference type="ARBA" id="ARBA00022694"/>
    </source>
</evidence>
<accession>A0A841GQ94</accession>
<evidence type="ECO:0000256" key="2">
    <source>
        <dbReference type="ARBA" id="ARBA00004691"/>
    </source>
</evidence>
<keyword evidence="10 17" id="KW-0560">Oxidoreductase</keyword>
<evidence type="ECO:0000256" key="5">
    <source>
        <dbReference type="ARBA" id="ARBA00016895"/>
    </source>
</evidence>
<evidence type="ECO:0000256" key="17">
    <source>
        <dbReference type="HAMAP-Rule" id="MF_02089"/>
    </source>
</evidence>
<reference evidence="18 19" key="1">
    <citation type="submission" date="2020-08" db="EMBL/GenBank/DDBJ databases">
        <title>Genomic Encyclopedia of Type Strains, Phase IV (KMG-IV): sequencing the most valuable type-strain genomes for metagenomic binning, comparative biology and taxonomic classification.</title>
        <authorList>
            <person name="Goeker M."/>
        </authorList>
    </citation>
    <scope>NUCLEOTIDE SEQUENCE [LARGE SCALE GENOMIC DNA]</scope>
    <source>
        <strain evidence="18 19">DSM 13481</strain>
    </source>
</reference>
<evidence type="ECO:0000256" key="8">
    <source>
        <dbReference type="ARBA" id="ARBA00022723"/>
    </source>
</evidence>
<gene>
    <name evidence="17" type="primary">queH</name>
    <name evidence="18" type="ORF">HNP65_000191</name>
</gene>
<evidence type="ECO:0000256" key="13">
    <source>
        <dbReference type="ARBA" id="ARBA00023157"/>
    </source>
</evidence>
<dbReference type="GO" id="GO:0046872">
    <property type="term" value="F:metal ion binding"/>
    <property type="evidence" value="ECO:0007669"/>
    <property type="project" value="UniProtKB-KW"/>
</dbReference>
<comment type="function">
    <text evidence="1 17">Catalyzes the conversion of epoxyqueuosine (oQ) to queuosine (Q), which is a hypermodified base found in the wobble positions of tRNA(Asp), tRNA(Asn), tRNA(His) and tRNA(Tyr).</text>
</comment>
<dbReference type="GO" id="GO:0052693">
    <property type="term" value="F:epoxyqueuosine reductase activity"/>
    <property type="evidence" value="ECO:0007669"/>
    <property type="project" value="UniProtKB-UniRule"/>
</dbReference>
<keyword evidence="13 17" id="KW-1015">Disulfide bond</keyword>
<keyword evidence="6 17" id="KW-0004">4Fe-4S</keyword>
<name>A0A841GQ94_9BACT</name>
<evidence type="ECO:0000256" key="12">
    <source>
        <dbReference type="ARBA" id="ARBA00023014"/>
    </source>
</evidence>
<proteinExistence type="inferred from homology"/>
<keyword evidence="9 17" id="KW-0671">Queuosine biosynthesis</keyword>
<dbReference type="InterPro" id="IPR003828">
    <property type="entry name" value="QueH"/>
</dbReference>